<accession>A0A0N1NXN0</accession>
<comment type="caution">
    <text evidence="2">The sequence shown here is derived from an EMBL/GenBank/DDBJ whole genome shotgun (WGS) entry which is preliminary data.</text>
</comment>
<protein>
    <submittedName>
        <fullName evidence="2">Uncharacterized protein</fullName>
    </submittedName>
</protein>
<feature type="compositionally biased region" description="Polar residues" evidence="1">
    <location>
        <begin position="48"/>
        <end position="66"/>
    </location>
</feature>
<dbReference type="EMBL" id="LFJN01000019">
    <property type="protein sequence ID" value="KPI38423.1"/>
    <property type="molecule type" value="Genomic_DNA"/>
</dbReference>
<name>A0A0N1NXN0_9EURO</name>
<evidence type="ECO:0000313" key="2">
    <source>
        <dbReference type="EMBL" id="KPI38423.1"/>
    </source>
</evidence>
<evidence type="ECO:0000256" key="1">
    <source>
        <dbReference type="SAM" id="MobiDB-lite"/>
    </source>
</evidence>
<feature type="compositionally biased region" description="Low complexity" evidence="1">
    <location>
        <begin position="32"/>
        <end position="47"/>
    </location>
</feature>
<evidence type="ECO:0000313" key="3">
    <source>
        <dbReference type="Proteomes" id="UP000038010"/>
    </source>
</evidence>
<reference evidence="2 3" key="1">
    <citation type="submission" date="2015-06" db="EMBL/GenBank/DDBJ databases">
        <title>Draft genome of the ant-associated black yeast Phialophora attae CBS 131958.</title>
        <authorList>
            <person name="Moreno L.F."/>
            <person name="Stielow B.J."/>
            <person name="de Hoog S."/>
            <person name="Vicente V.A."/>
            <person name="Weiss V.A."/>
            <person name="de Vries M."/>
            <person name="Cruz L.M."/>
            <person name="Souza E.M."/>
        </authorList>
    </citation>
    <scope>NUCLEOTIDE SEQUENCE [LARGE SCALE GENOMIC DNA]</scope>
    <source>
        <strain evidence="2 3">CBS 131958</strain>
    </source>
</reference>
<proteinExistence type="predicted"/>
<feature type="compositionally biased region" description="Polar residues" evidence="1">
    <location>
        <begin position="12"/>
        <end position="21"/>
    </location>
</feature>
<dbReference type="AlphaFoldDB" id="A0A0N1NXN0"/>
<feature type="region of interest" description="Disordered" evidence="1">
    <location>
        <begin position="1"/>
        <end position="86"/>
    </location>
</feature>
<feature type="compositionally biased region" description="Low complexity" evidence="1">
    <location>
        <begin position="68"/>
        <end position="86"/>
    </location>
</feature>
<gene>
    <name evidence="2" type="ORF">AB675_12058</name>
</gene>
<dbReference type="RefSeq" id="XP_017998386.1">
    <property type="nucleotide sequence ID" value="XM_018140957.1"/>
</dbReference>
<dbReference type="OrthoDB" id="4159681at2759"/>
<keyword evidence="3" id="KW-1185">Reference proteome</keyword>
<feature type="region of interest" description="Disordered" evidence="1">
    <location>
        <begin position="146"/>
        <end position="199"/>
    </location>
</feature>
<organism evidence="2 3">
    <name type="scientific">Cyphellophora attinorum</name>
    <dbReference type="NCBI Taxonomy" id="1664694"/>
    <lineage>
        <taxon>Eukaryota</taxon>
        <taxon>Fungi</taxon>
        <taxon>Dikarya</taxon>
        <taxon>Ascomycota</taxon>
        <taxon>Pezizomycotina</taxon>
        <taxon>Eurotiomycetes</taxon>
        <taxon>Chaetothyriomycetidae</taxon>
        <taxon>Chaetothyriales</taxon>
        <taxon>Cyphellophoraceae</taxon>
        <taxon>Cyphellophora</taxon>
    </lineage>
</organism>
<sequence length="199" mass="22074">MSKYNRPPFFTSPYSNISPPATSFDMARSSSRDSTSSAPSFSCAYSSLAVSQPLSRSSSTASTYMPTSAPTSAPMRRSSSSSSSQTTWLASPYRSCLNSTSTEANSYLSDDDLLSLNIPVETIPSPMQPKRIADMNIEEQIAHLRNLQQQEDAQERQRRDSQKRKQVRFAQTTEKPRRPQLKQRSTTVRSGLSGLNGHH</sequence>
<dbReference type="GeneID" id="28732838"/>
<dbReference type="VEuPathDB" id="FungiDB:AB675_12058"/>
<dbReference type="Proteomes" id="UP000038010">
    <property type="component" value="Unassembled WGS sequence"/>
</dbReference>